<evidence type="ECO:0000313" key="1">
    <source>
        <dbReference type="EMBL" id="GAG35100.1"/>
    </source>
</evidence>
<proteinExistence type="predicted"/>
<accession>X0WWP7</accession>
<dbReference type="AlphaFoldDB" id="X0WWP7"/>
<comment type="caution">
    <text evidence="1">The sequence shown here is derived from an EMBL/GenBank/DDBJ whole genome shotgun (WGS) entry which is preliminary data.</text>
</comment>
<reference evidence="1" key="1">
    <citation type="journal article" date="2014" name="Front. Microbiol.">
        <title>High frequency of phylogenetically diverse reductive dehalogenase-homologous genes in deep subseafloor sedimentary metagenomes.</title>
        <authorList>
            <person name="Kawai M."/>
            <person name="Futagami T."/>
            <person name="Toyoda A."/>
            <person name="Takaki Y."/>
            <person name="Nishi S."/>
            <person name="Hori S."/>
            <person name="Arai W."/>
            <person name="Tsubouchi T."/>
            <person name="Morono Y."/>
            <person name="Uchiyama I."/>
            <person name="Ito T."/>
            <person name="Fujiyama A."/>
            <person name="Inagaki F."/>
            <person name="Takami H."/>
        </authorList>
    </citation>
    <scope>NUCLEOTIDE SEQUENCE</scope>
    <source>
        <strain evidence="1">Expedition CK06-06</strain>
    </source>
</reference>
<protein>
    <submittedName>
        <fullName evidence="1">Uncharacterized protein</fullName>
    </submittedName>
</protein>
<gene>
    <name evidence="1" type="ORF">S01H1_65182</name>
</gene>
<dbReference type="EMBL" id="BARS01043017">
    <property type="protein sequence ID" value="GAG35100.1"/>
    <property type="molecule type" value="Genomic_DNA"/>
</dbReference>
<name>X0WWP7_9ZZZZ</name>
<sequence length="50" mass="5778">IFLKLSGLSIVKSFTGILSDFLSGDLELTFLHLMRTYRVSNLKYIKKKKN</sequence>
<feature type="non-terminal residue" evidence="1">
    <location>
        <position position="1"/>
    </location>
</feature>
<organism evidence="1">
    <name type="scientific">marine sediment metagenome</name>
    <dbReference type="NCBI Taxonomy" id="412755"/>
    <lineage>
        <taxon>unclassified sequences</taxon>
        <taxon>metagenomes</taxon>
        <taxon>ecological metagenomes</taxon>
    </lineage>
</organism>